<dbReference type="GO" id="GO:0005509">
    <property type="term" value="F:calcium ion binding"/>
    <property type="evidence" value="ECO:0007669"/>
    <property type="project" value="InterPro"/>
</dbReference>
<keyword evidence="1" id="KW-0479">Metal-binding</keyword>
<dbReference type="SUPFAM" id="SSF47473">
    <property type="entry name" value="EF-hand"/>
    <property type="match status" value="1"/>
</dbReference>
<gene>
    <name evidence="5" type="ORF">PACLA_8A025069</name>
</gene>
<accession>A0A7D9I822</accession>
<evidence type="ECO:0000256" key="3">
    <source>
        <dbReference type="ARBA" id="ARBA00022837"/>
    </source>
</evidence>
<sequence length="270" mass="30060">MGKMGTRNSRSMREAASVDGEGPDVDIESPRSPSDNCLSSCENSLDERGSNKGSLLRIIRGRKSRKKSHGSDGMMSDECSLESSFNCSSEQSEGIEGLLLKTKFTRAELQRMYRGFKNDCPEGFADKEAFKKIYAQFFPHGESGEYAGLVFNAFDLNRRGKLSYENFIMRLSTALHGTTEDKLKWMFHLYDVDGDGNISKQDLNIVVSAVHNLIGTSGPGDNHAINNQVLRIFEIIDKSDNGYVTQDVFIGNCANDECISQSLAMFDTRR</sequence>
<evidence type="ECO:0000256" key="1">
    <source>
        <dbReference type="ARBA" id="ARBA00022723"/>
    </source>
</evidence>
<dbReference type="Gene3D" id="1.10.238.10">
    <property type="entry name" value="EF-hand"/>
    <property type="match status" value="1"/>
</dbReference>
<dbReference type="CDD" id="cd00051">
    <property type="entry name" value="EFh"/>
    <property type="match status" value="1"/>
</dbReference>
<dbReference type="Proteomes" id="UP001152795">
    <property type="component" value="Unassembled WGS sequence"/>
</dbReference>
<protein>
    <submittedName>
        <fullName evidence="5">Kv channel-interacting 1</fullName>
    </submittedName>
</protein>
<dbReference type="InterPro" id="IPR002048">
    <property type="entry name" value="EF_hand_dom"/>
</dbReference>
<evidence type="ECO:0000256" key="2">
    <source>
        <dbReference type="ARBA" id="ARBA00022737"/>
    </source>
</evidence>
<dbReference type="InterPro" id="IPR011992">
    <property type="entry name" value="EF-hand-dom_pair"/>
</dbReference>
<organism evidence="5 6">
    <name type="scientific">Paramuricea clavata</name>
    <name type="common">Red gorgonian</name>
    <name type="synonym">Violescent sea-whip</name>
    <dbReference type="NCBI Taxonomy" id="317549"/>
    <lineage>
        <taxon>Eukaryota</taxon>
        <taxon>Metazoa</taxon>
        <taxon>Cnidaria</taxon>
        <taxon>Anthozoa</taxon>
        <taxon>Octocorallia</taxon>
        <taxon>Malacalcyonacea</taxon>
        <taxon>Plexauridae</taxon>
        <taxon>Paramuricea</taxon>
    </lineage>
</organism>
<keyword evidence="6" id="KW-1185">Reference proteome</keyword>
<feature type="compositionally biased region" description="Polar residues" evidence="4">
    <location>
        <begin position="31"/>
        <end position="43"/>
    </location>
</feature>
<dbReference type="PROSITE" id="PS00018">
    <property type="entry name" value="EF_HAND_1"/>
    <property type="match status" value="1"/>
</dbReference>
<dbReference type="InterPro" id="IPR028846">
    <property type="entry name" value="Recoverin"/>
</dbReference>
<reference evidence="5" key="1">
    <citation type="submission" date="2020-04" db="EMBL/GenBank/DDBJ databases">
        <authorList>
            <person name="Alioto T."/>
            <person name="Alioto T."/>
            <person name="Gomez Garrido J."/>
        </authorList>
    </citation>
    <scope>NUCLEOTIDE SEQUENCE</scope>
    <source>
        <strain evidence="5">A484AB</strain>
    </source>
</reference>
<dbReference type="InterPro" id="IPR018247">
    <property type="entry name" value="EF_Hand_1_Ca_BS"/>
</dbReference>
<evidence type="ECO:0000256" key="4">
    <source>
        <dbReference type="SAM" id="MobiDB-lite"/>
    </source>
</evidence>
<comment type="caution">
    <text evidence="5">The sequence shown here is derived from an EMBL/GenBank/DDBJ whole genome shotgun (WGS) entry which is preliminary data.</text>
</comment>
<dbReference type="PRINTS" id="PR00450">
    <property type="entry name" value="RECOVERIN"/>
</dbReference>
<evidence type="ECO:0000313" key="5">
    <source>
        <dbReference type="EMBL" id="CAB3999445.1"/>
    </source>
</evidence>
<dbReference type="OrthoDB" id="191686at2759"/>
<keyword evidence="3" id="KW-0106">Calcium</keyword>
<dbReference type="EMBL" id="CACRXK020003591">
    <property type="protein sequence ID" value="CAB3999445.1"/>
    <property type="molecule type" value="Genomic_DNA"/>
</dbReference>
<feature type="compositionally biased region" description="Basic residues" evidence="4">
    <location>
        <begin position="59"/>
        <end position="68"/>
    </location>
</feature>
<dbReference type="Pfam" id="PF13499">
    <property type="entry name" value="EF-hand_7"/>
    <property type="match status" value="1"/>
</dbReference>
<evidence type="ECO:0000313" key="6">
    <source>
        <dbReference type="Proteomes" id="UP001152795"/>
    </source>
</evidence>
<proteinExistence type="predicted"/>
<dbReference type="PROSITE" id="PS50222">
    <property type="entry name" value="EF_HAND_2"/>
    <property type="match status" value="1"/>
</dbReference>
<dbReference type="SMART" id="SM00054">
    <property type="entry name" value="EFh"/>
    <property type="match status" value="3"/>
</dbReference>
<name>A0A7D9I822_PARCT</name>
<feature type="region of interest" description="Disordered" evidence="4">
    <location>
        <begin position="1"/>
        <end position="79"/>
    </location>
</feature>
<dbReference type="AlphaFoldDB" id="A0A7D9I822"/>
<dbReference type="PANTHER" id="PTHR23055:SF167">
    <property type="entry name" value="EF-HAND DOMAIN-CONTAINING PROTEIN"/>
    <property type="match status" value="1"/>
</dbReference>
<dbReference type="PANTHER" id="PTHR23055">
    <property type="entry name" value="CALCIUM BINDING PROTEINS"/>
    <property type="match status" value="1"/>
</dbReference>
<keyword evidence="2" id="KW-0677">Repeat</keyword>